<evidence type="ECO:0000313" key="10">
    <source>
        <dbReference type="Proteomes" id="UP000241462"/>
    </source>
</evidence>
<evidence type="ECO:0000256" key="5">
    <source>
        <dbReference type="ARBA" id="ARBA00023136"/>
    </source>
</evidence>
<keyword evidence="10" id="KW-1185">Reference proteome</keyword>
<dbReference type="GO" id="GO:0016020">
    <property type="term" value="C:membrane"/>
    <property type="evidence" value="ECO:0007669"/>
    <property type="project" value="UniProtKB-SubCell"/>
</dbReference>
<feature type="transmembrane region" description="Helical" evidence="7">
    <location>
        <begin position="231"/>
        <end position="252"/>
    </location>
</feature>
<dbReference type="InterPro" id="IPR011701">
    <property type="entry name" value="MFS"/>
</dbReference>
<evidence type="ECO:0000256" key="6">
    <source>
        <dbReference type="SAM" id="MobiDB-lite"/>
    </source>
</evidence>
<keyword evidence="3 7" id="KW-0812">Transmembrane</keyword>
<protein>
    <submittedName>
        <fullName evidence="9">Major facilitator superfamily domain-containing protein</fullName>
    </submittedName>
</protein>
<keyword evidence="4 7" id="KW-1133">Transmembrane helix</keyword>
<dbReference type="Proteomes" id="UP000241462">
    <property type="component" value="Unassembled WGS sequence"/>
</dbReference>
<keyword evidence="5 7" id="KW-0472">Membrane</keyword>
<dbReference type="InParanoid" id="A0A2T3A069"/>
<dbReference type="InterPro" id="IPR020846">
    <property type="entry name" value="MFS_dom"/>
</dbReference>
<feature type="transmembrane region" description="Helical" evidence="7">
    <location>
        <begin position="370"/>
        <end position="389"/>
    </location>
</feature>
<evidence type="ECO:0000259" key="8">
    <source>
        <dbReference type="PROSITE" id="PS50850"/>
    </source>
</evidence>
<feature type="domain" description="Major facilitator superfamily (MFS) profile" evidence="8">
    <location>
        <begin position="71"/>
        <end position="491"/>
    </location>
</feature>
<dbReference type="FunFam" id="1.20.1250.20:FF:000247">
    <property type="entry name" value="MFS general substrate transporter"/>
    <property type="match status" value="1"/>
</dbReference>
<keyword evidence="2" id="KW-0813">Transport</keyword>
<dbReference type="PANTHER" id="PTHR43791:SF60">
    <property type="entry name" value="TRANSPORTER, PUTATIVE (AFU_ORTHOLOGUE AFUA_1G17160)-RELATED"/>
    <property type="match status" value="1"/>
</dbReference>
<evidence type="ECO:0000256" key="4">
    <source>
        <dbReference type="ARBA" id="ARBA00022989"/>
    </source>
</evidence>
<sequence length="527" mass="59660">MGNPDVESYPKKTPSLGGSVTQISEVPIGREHLAQAVPPHESYEGLHRWDPTATWSEAEERKVVRKCDLYLLSWLCFMFFALQLDRGNLANATADDILADLGLTTDDYNNGNTIQLLAFMSAEFPVQMLTKRYGFRFILPSLMMCWSMVSWAQSFMTNRTGFYVSRAFIGLFEGGFIPGTILFATYFYTSKELSTRLATFWSSLNVARIISALMAAGILEMRGVNGKPGWFWLFLIEGLLTFVIGLASLFYLPASPTATRGWFTEREEVIMVNRILRDDPAKGLTALEEPATWNDIKQTWKDPSMIGLYLIGLLAYIPATPVSGYMTLTLKRLGFSTFDSNMMTIPAAVLQIITMLVLAKSSDRFNERTFHTFFGEFWIMPLLIALISFPNGGHDYPRYALTTLVSGYPYPHPIVSAWISENSFNVKKRAITAATYNVVVQIGSLIGGQIYRSWDAPYYHTGNSVCLGFCVATLIVLVAQRQFLVYLNNKKERQWSAMSVEDRQAYQNDTEEREKDGNKRLDFRFVY</sequence>
<reference evidence="9 10" key="1">
    <citation type="journal article" date="2018" name="Mycol. Prog.">
        <title>Coniella lustricola, a new species from submerged detritus.</title>
        <authorList>
            <person name="Raudabaugh D.B."/>
            <person name="Iturriaga T."/>
            <person name="Carver A."/>
            <person name="Mondo S."/>
            <person name="Pangilinan J."/>
            <person name="Lipzen A."/>
            <person name="He G."/>
            <person name="Amirebrahimi M."/>
            <person name="Grigoriev I.V."/>
            <person name="Miller A.N."/>
        </authorList>
    </citation>
    <scope>NUCLEOTIDE SEQUENCE [LARGE SCALE GENOMIC DNA]</scope>
    <source>
        <strain evidence="9 10">B22-T-1</strain>
    </source>
</reference>
<feature type="transmembrane region" description="Helical" evidence="7">
    <location>
        <begin position="340"/>
        <end position="358"/>
    </location>
</feature>
<evidence type="ECO:0000256" key="1">
    <source>
        <dbReference type="ARBA" id="ARBA00004141"/>
    </source>
</evidence>
<feature type="transmembrane region" description="Helical" evidence="7">
    <location>
        <begin position="306"/>
        <end position="328"/>
    </location>
</feature>
<evidence type="ECO:0000256" key="3">
    <source>
        <dbReference type="ARBA" id="ARBA00022692"/>
    </source>
</evidence>
<dbReference type="Gene3D" id="1.20.1250.20">
    <property type="entry name" value="MFS general substrate transporter like domains"/>
    <property type="match status" value="2"/>
</dbReference>
<gene>
    <name evidence="9" type="ORF">BD289DRAFT_484986</name>
</gene>
<evidence type="ECO:0000256" key="2">
    <source>
        <dbReference type="ARBA" id="ARBA00022448"/>
    </source>
</evidence>
<dbReference type="FunFam" id="1.20.1250.20:FF:000106">
    <property type="entry name" value="MFS transporter, putative"/>
    <property type="match status" value="1"/>
</dbReference>
<feature type="transmembrane region" description="Helical" evidence="7">
    <location>
        <begin position="458"/>
        <end position="479"/>
    </location>
</feature>
<name>A0A2T3A069_9PEZI</name>
<dbReference type="PANTHER" id="PTHR43791">
    <property type="entry name" value="PERMEASE-RELATED"/>
    <property type="match status" value="1"/>
</dbReference>
<proteinExistence type="predicted"/>
<accession>A0A2T3A069</accession>
<dbReference type="PROSITE" id="PS50850">
    <property type="entry name" value="MFS"/>
    <property type="match status" value="1"/>
</dbReference>
<comment type="subcellular location">
    <subcellularLocation>
        <location evidence="1">Membrane</location>
        <topology evidence="1">Multi-pass membrane protein</topology>
    </subcellularLocation>
</comment>
<feature type="transmembrane region" description="Helical" evidence="7">
    <location>
        <begin position="137"/>
        <end position="156"/>
    </location>
</feature>
<feature type="transmembrane region" description="Helical" evidence="7">
    <location>
        <begin position="200"/>
        <end position="219"/>
    </location>
</feature>
<dbReference type="InterPro" id="IPR036259">
    <property type="entry name" value="MFS_trans_sf"/>
</dbReference>
<dbReference type="EMBL" id="KZ678531">
    <property type="protein sequence ID" value="PSR80409.1"/>
    <property type="molecule type" value="Genomic_DNA"/>
</dbReference>
<feature type="region of interest" description="Disordered" evidence="6">
    <location>
        <begin position="1"/>
        <end position="20"/>
    </location>
</feature>
<dbReference type="Pfam" id="PF07690">
    <property type="entry name" value="MFS_1"/>
    <property type="match status" value="1"/>
</dbReference>
<dbReference type="GO" id="GO:0022857">
    <property type="term" value="F:transmembrane transporter activity"/>
    <property type="evidence" value="ECO:0007669"/>
    <property type="project" value="InterPro"/>
</dbReference>
<dbReference type="SUPFAM" id="SSF103473">
    <property type="entry name" value="MFS general substrate transporter"/>
    <property type="match status" value="1"/>
</dbReference>
<dbReference type="AlphaFoldDB" id="A0A2T3A069"/>
<evidence type="ECO:0000313" key="9">
    <source>
        <dbReference type="EMBL" id="PSR80409.1"/>
    </source>
</evidence>
<evidence type="ECO:0000256" key="7">
    <source>
        <dbReference type="SAM" id="Phobius"/>
    </source>
</evidence>
<organism evidence="9 10">
    <name type="scientific">Coniella lustricola</name>
    <dbReference type="NCBI Taxonomy" id="2025994"/>
    <lineage>
        <taxon>Eukaryota</taxon>
        <taxon>Fungi</taxon>
        <taxon>Dikarya</taxon>
        <taxon>Ascomycota</taxon>
        <taxon>Pezizomycotina</taxon>
        <taxon>Sordariomycetes</taxon>
        <taxon>Sordariomycetidae</taxon>
        <taxon>Diaporthales</taxon>
        <taxon>Schizoparmaceae</taxon>
        <taxon>Coniella</taxon>
    </lineage>
</organism>
<dbReference type="OrthoDB" id="1935484at2759"/>
<feature type="transmembrane region" description="Helical" evidence="7">
    <location>
        <begin position="168"/>
        <end position="188"/>
    </location>
</feature>